<dbReference type="EMBL" id="VBPA01000088">
    <property type="protein sequence ID" value="TMQ71937.1"/>
    <property type="molecule type" value="Genomic_DNA"/>
</dbReference>
<gene>
    <name evidence="7" type="ORF">E6K80_04140</name>
</gene>
<keyword evidence="5" id="KW-0067">ATP-binding</keyword>
<dbReference type="PANTHER" id="PTHR43671">
    <property type="entry name" value="SERINE/THREONINE-PROTEIN KINASE NEK"/>
    <property type="match status" value="1"/>
</dbReference>
<dbReference type="GO" id="GO:0004674">
    <property type="term" value="F:protein serine/threonine kinase activity"/>
    <property type="evidence" value="ECO:0007669"/>
    <property type="project" value="UniProtKB-EC"/>
</dbReference>
<name>A0A538U7U2_UNCEI</name>
<reference evidence="7 8" key="1">
    <citation type="journal article" date="2019" name="Nat. Microbiol.">
        <title>Mediterranean grassland soil C-N compound turnover is dependent on rainfall and depth, and is mediated by genomically divergent microorganisms.</title>
        <authorList>
            <person name="Diamond S."/>
            <person name="Andeer P.F."/>
            <person name="Li Z."/>
            <person name="Crits-Christoph A."/>
            <person name="Burstein D."/>
            <person name="Anantharaman K."/>
            <person name="Lane K.R."/>
            <person name="Thomas B.C."/>
            <person name="Pan C."/>
            <person name="Northen T.R."/>
            <person name="Banfield J.F."/>
        </authorList>
    </citation>
    <scope>NUCLEOTIDE SEQUENCE [LARGE SCALE GENOMIC DNA]</scope>
    <source>
        <strain evidence="7">WS_10</strain>
    </source>
</reference>
<dbReference type="PROSITE" id="PS50011">
    <property type="entry name" value="PROTEIN_KINASE_DOM"/>
    <property type="match status" value="1"/>
</dbReference>
<dbReference type="EC" id="2.7.11.1" evidence="1"/>
<dbReference type="Pfam" id="PF00069">
    <property type="entry name" value="Pkinase"/>
    <property type="match status" value="1"/>
</dbReference>
<accession>A0A538U7U2</accession>
<protein>
    <recommendedName>
        <fullName evidence="1">non-specific serine/threonine protein kinase</fullName>
        <ecNumber evidence="1">2.7.11.1</ecNumber>
    </recommendedName>
</protein>
<feature type="domain" description="Protein kinase" evidence="6">
    <location>
        <begin position="50"/>
        <end position="199"/>
    </location>
</feature>
<evidence type="ECO:0000259" key="6">
    <source>
        <dbReference type="PROSITE" id="PS50011"/>
    </source>
</evidence>
<dbReference type="SUPFAM" id="SSF56112">
    <property type="entry name" value="Protein kinase-like (PK-like)"/>
    <property type="match status" value="1"/>
</dbReference>
<dbReference type="InterPro" id="IPR000719">
    <property type="entry name" value="Prot_kinase_dom"/>
</dbReference>
<organism evidence="7 8">
    <name type="scientific">Eiseniibacteriota bacterium</name>
    <dbReference type="NCBI Taxonomy" id="2212470"/>
    <lineage>
        <taxon>Bacteria</taxon>
        <taxon>Candidatus Eiseniibacteriota</taxon>
    </lineage>
</organism>
<sequence>MLIPGRFSKTSPCLTATTRGMERARVPLESGRHLLRPAQLLTSPETQLTYRIERLLGEGGFGQVYLARRQGRSSLVAETVCIKASPRMDGWLREAYFGQLLDRHPRAIRVFDAFPWMPMEGDVLYCLALEYARHGDLRAFLRRLGKGWPERTVRREIAGILSVLGKLHRGQTLHRDLTPLNVFVCEGQELKLGDFGPAP</sequence>
<dbReference type="AlphaFoldDB" id="A0A538U7U2"/>
<evidence type="ECO:0000313" key="7">
    <source>
        <dbReference type="EMBL" id="TMQ71937.1"/>
    </source>
</evidence>
<keyword evidence="3" id="KW-0547">Nucleotide-binding</keyword>
<dbReference type="PANTHER" id="PTHR43671:SF13">
    <property type="entry name" value="SERINE_THREONINE-PROTEIN KINASE NEK2"/>
    <property type="match status" value="1"/>
</dbReference>
<keyword evidence="4" id="KW-0418">Kinase</keyword>
<dbReference type="InterPro" id="IPR050660">
    <property type="entry name" value="NEK_Ser/Thr_kinase"/>
</dbReference>
<dbReference type="Gene3D" id="1.10.510.10">
    <property type="entry name" value="Transferase(Phosphotransferase) domain 1"/>
    <property type="match status" value="1"/>
</dbReference>
<evidence type="ECO:0000256" key="4">
    <source>
        <dbReference type="ARBA" id="ARBA00022777"/>
    </source>
</evidence>
<dbReference type="SMART" id="SM00220">
    <property type="entry name" value="S_TKc"/>
    <property type="match status" value="1"/>
</dbReference>
<dbReference type="Proteomes" id="UP000319836">
    <property type="component" value="Unassembled WGS sequence"/>
</dbReference>
<evidence type="ECO:0000256" key="3">
    <source>
        <dbReference type="ARBA" id="ARBA00022741"/>
    </source>
</evidence>
<keyword evidence="2" id="KW-0808">Transferase</keyword>
<evidence type="ECO:0000256" key="5">
    <source>
        <dbReference type="ARBA" id="ARBA00022840"/>
    </source>
</evidence>
<evidence type="ECO:0000256" key="1">
    <source>
        <dbReference type="ARBA" id="ARBA00012513"/>
    </source>
</evidence>
<proteinExistence type="predicted"/>
<comment type="caution">
    <text evidence="7">The sequence shown here is derived from an EMBL/GenBank/DDBJ whole genome shotgun (WGS) entry which is preliminary data.</text>
</comment>
<dbReference type="InterPro" id="IPR011009">
    <property type="entry name" value="Kinase-like_dom_sf"/>
</dbReference>
<evidence type="ECO:0000313" key="8">
    <source>
        <dbReference type="Proteomes" id="UP000319836"/>
    </source>
</evidence>
<evidence type="ECO:0000256" key="2">
    <source>
        <dbReference type="ARBA" id="ARBA00022679"/>
    </source>
</evidence>
<dbReference type="GO" id="GO:0005524">
    <property type="term" value="F:ATP binding"/>
    <property type="evidence" value="ECO:0007669"/>
    <property type="project" value="UniProtKB-KW"/>
</dbReference>